<dbReference type="Pfam" id="PF01370">
    <property type="entry name" value="Epimerase"/>
    <property type="match status" value="1"/>
</dbReference>
<sequence>MLVCVTGGTGFLGSHTVAALAAGGARIRLLVRDPLRLAPALGPLGIDPDTVETVTGDVADEAAAARAVRGADAVIHLGSVYSFDRRRRDDITRTNVAGTEAVLKAAVRAGTGTVLYVSTVGALIPTTESELRAESPVGDPVEPYLASKAACETVARRHQDDGAPIHIVYPPALLGPDDPRLGDQTGRLRDALRGLMPLWPTGGFPLGDVRDTAAVLGGLALGPPPDKPVRVFGPNRYVTTADYLTELRAATGRSLTTLRLPGRAMLPAARVADEVQRWWPWHIPAEFGAAYTCVHAVPVARAATADVPTARPVATTMADTARWLHRAGLLTRRQAGTAGERSGS</sequence>
<dbReference type="Gene3D" id="3.40.50.720">
    <property type="entry name" value="NAD(P)-binding Rossmann-like Domain"/>
    <property type="match status" value="1"/>
</dbReference>
<keyword evidence="3" id="KW-1185">Reference proteome</keyword>
<evidence type="ECO:0000313" key="3">
    <source>
        <dbReference type="Proteomes" id="UP001519311"/>
    </source>
</evidence>
<gene>
    <name evidence="2" type="ORF">JOF59_006563</name>
</gene>
<reference evidence="2 3" key="1">
    <citation type="submission" date="2021-03" db="EMBL/GenBank/DDBJ databases">
        <title>Sequencing the genomes of 1000 actinobacteria strains.</title>
        <authorList>
            <person name="Klenk H.-P."/>
        </authorList>
    </citation>
    <scope>NUCLEOTIDE SEQUENCE [LARGE SCALE GENOMIC DNA]</scope>
    <source>
        <strain evidence="2 3">DSM 40843</strain>
    </source>
</reference>
<dbReference type="SUPFAM" id="SSF51735">
    <property type="entry name" value="NAD(P)-binding Rossmann-fold domains"/>
    <property type="match status" value="1"/>
</dbReference>
<dbReference type="RefSeq" id="WP_209471708.1">
    <property type="nucleotide sequence ID" value="NZ_BMWJ01000007.1"/>
</dbReference>
<feature type="domain" description="NAD-dependent epimerase/dehydratase" evidence="1">
    <location>
        <begin position="3"/>
        <end position="180"/>
    </location>
</feature>
<evidence type="ECO:0000313" key="2">
    <source>
        <dbReference type="EMBL" id="MBP2364071.1"/>
    </source>
</evidence>
<evidence type="ECO:0000259" key="1">
    <source>
        <dbReference type="Pfam" id="PF01370"/>
    </source>
</evidence>
<dbReference type="InterPro" id="IPR001509">
    <property type="entry name" value="Epimerase_deHydtase"/>
</dbReference>
<dbReference type="EMBL" id="JAGINS010000002">
    <property type="protein sequence ID" value="MBP2364071.1"/>
    <property type="molecule type" value="Genomic_DNA"/>
</dbReference>
<dbReference type="PANTHER" id="PTHR48079">
    <property type="entry name" value="PROTEIN YEEZ"/>
    <property type="match status" value="1"/>
</dbReference>
<dbReference type="InterPro" id="IPR036291">
    <property type="entry name" value="NAD(P)-bd_dom_sf"/>
</dbReference>
<comment type="caution">
    <text evidence="2">The sequence shown here is derived from an EMBL/GenBank/DDBJ whole genome shotgun (WGS) entry which is preliminary data.</text>
</comment>
<organism evidence="2 3">
    <name type="scientific">Streptomyces clavifer</name>
    <dbReference type="NCBI Taxonomy" id="68188"/>
    <lineage>
        <taxon>Bacteria</taxon>
        <taxon>Bacillati</taxon>
        <taxon>Actinomycetota</taxon>
        <taxon>Actinomycetes</taxon>
        <taxon>Kitasatosporales</taxon>
        <taxon>Streptomycetaceae</taxon>
        <taxon>Streptomyces</taxon>
    </lineage>
</organism>
<accession>A0ABS4VJH2</accession>
<dbReference type="PANTHER" id="PTHR48079:SF6">
    <property type="entry name" value="NAD(P)-BINDING DOMAIN-CONTAINING PROTEIN-RELATED"/>
    <property type="match status" value="1"/>
</dbReference>
<name>A0ABS4VJH2_9ACTN</name>
<proteinExistence type="predicted"/>
<dbReference type="Proteomes" id="UP001519311">
    <property type="component" value="Unassembled WGS sequence"/>
</dbReference>
<dbReference type="InterPro" id="IPR051783">
    <property type="entry name" value="NAD(P)-dependent_oxidoreduct"/>
</dbReference>
<protein>
    <submittedName>
        <fullName evidence="2">Nucleoside-diphosphate-sugar epimerase</fullName>
    </submittedName>
</protein>